<dbReference type="InterPro" id="IPR009057">
    <property type="entry name" value="Homeodomain-like_sf"/>
</dbReference>
<gene>
    <name evidence="1" type="ORF">PACLA_8A041760</name>
</gene>
<protein>
    <submittedName>
        <fullName evidence="1">PREDICTED: uncharacterized protein LOC107328262</fullName>
    </submittedName>
</protein>
<accession>A0A6S7GRC2</accession>
<evidence type="ECO:0000313" key="2">
    <source>
        <dbReference type="Proteomes" id="UP001152795"/>
    </source>
</evidence>
<dbReference type="AlphaFoldDB" id="A0A6S7GRC2"/>
<reference evidence="1" key="1">
    <citation type="submission" date="2020-04" db="EMBL/GenBank/DDBJ databases">
        <authorList>
            <person name="Alioto T."/>
            <person name="Alioto T."/>
            <person name="Gomez Garrido J."/>
        </authorList>
    </citation>
    <scope>NUCLEOTIDE SEQUENCE</scope>
    <source>
        <strain evidence="1">A484AB</strain>
    </source>
</reference>
<keyword evidence="2" id="KW-1185">Reference proteome</keyword>
<evidence type="ECO:0000313" key="1">
    <source>
        <dbReference type="EMBL" id="CAB3988917.1"/>
    </source>
</evidence>
<comment type="caution">
    <text evidence="1">The sequence shown here is derived from an EMBL/GenBank/DDBJ whole genome shotgun (WGS) entry which is preliminary data.</text>
</comment>
<dbReference type="EMBL" id="CACRXK020001405">
    <property type="protein sequence ID" value="CAB3988917.1"/>
    <property type="molecule type" value="Genomic_DNA"/>
</dbReference>
<name>A0A6S7GRC2_PARCT</name>
<proteinExistence type="predicted"/>
<dbReference type="Proteomes" id="UP001152795">
    <property type="component" value="Unassembled WGS sequence"/>
</dbReference>
<dbReference type="Gene3D" id="1.10.10.10">
    <property type="entry name" value="Winged helix-like DNA-binding domain superfamily/Winged helix DNA-binding domain"/>
    <property type="match status" value="1"/>
</dbReference>
<dbReference type="SUPFAM" id="SSF46689">
    <property type="entry name" value="Homeodomain-like"/>
    <property type="match status" value="1"/>
</dbReference>
<dbReference type="InterPro" id="IPR036388">
    <property type="entry name" value="WH-like_DNA-bd_sf"/>
</dbReference>
<organism evidence="1 2">
    <name type="scientific">Paramuricea clavata</name>
    <name type="common">Red gorgonian</name>
    <name type="synonym">Violescent sea-whip</name>
    <dbReference type="NCBI Taxonomy" id="317549"/>
    <lineage>
        <taxon>Eukaryota</taxon>
        <taxon>Metazoa</taxon>
        <taxon>Cnidaria</taxon>
        <taxon>Anthozoa</taxon>
        <taxon>Octocorallia</taxon>
        <taxon>Malacalcyonacea</taxon>
        <taxon>Plexauridae</taxon>
        <taxon>Paramuricea</taxon>
    </lineage>
</organism>
<dbReference type="OrthoDB" id="10511550at2759"/>
<sequence length="104" mass="11952">MAYKVNASGRSYRNGMALLDDMRSLIIDEIVKEGGDRVAGYMPVTYKEIARRLSVSRQSVKKIWRQFCESNDISVKSRGGSHNFKLTPDDLELIETRLLRVPFR</sequence>